<evidence type="ECO:0000313" key="5">
    <source>
        <dbReference type="EMBL" id="TPN88692.1"/>
    </source>
</evidence>
<dbReference type="GO" id="GO:0000155">
    <property type="term" value="F:phosphorelay sensor kinase activity"/>
    <property type="evidence" value="ECO:0007669"/>
    <property type="project" value="InterPro"/>
</dbReference>
<dbReference type="Gene3D" id="1.10.287.130">
    <property type="match status" value="1"/>
</dbReference>
<gene>
    <name evidence="5" type="ORF">FHK87_00320</name>
</gene>
<dbReference type="Gene3D" id="3.30.450.40">
    <property type="match status" value="1"/>
</dbReference>
<dbReference type="SMART" id="SM00065">
    <property type="entry name" value="GAF"/>
    <property type="match status" value="1"/>
</dbReference>
<evidence type="ECO:0000256" key="3">
    <source>
        <dbReference type="ARBA" id="ARBA00022553"/>
    </source>
</evidence>
<dbReference type="Pfam" id="PF00512">
    <property type="entry name" value="HisKA"/>
    <property type="match status" value="1"/>
</dbReference>
<dbReference type="AlphaFoldDB" id="A0A504JIV2"/>
<dbReference type="SMART" id="SM00388">
    <property type="entry name" value="HisKA"/>
    <property type="match status" value="1"/>
</dbReference>
<comment type="caution">
    <text evidence="5">The sequence shown here is derived from an EMBL/GenBank/DDBJ whole genome shotgun (WGS) entry which is preliminary data.</text>
</comment>
<dbReference type="InterPro" id="IPR036097">
    <property type="entry name" value="HisK_dim/P_sf"/>
</dbReference>
<dbReference type="SUPFAM" id="SSF55874">
    <property type="entry name" value="ATPase domain of HSP90 chaperone/DNA topoisomerase II/histidine kinase"/>
    <property type="match status" value="1"/>
</dbReference>
<dbReference type="OrthoDB" id="9811889at2"/>
<proteinExistence type="predicted"/>
<accession>A0A504JIV2</accession>
<dbReference type="InterPro" id="IPR029016">
    <property type="entry name" value="GAF-like_dom_sf"/>
</dbReference>
<dbReference type="Gene3D" id="3.30.565.10">
    <property type="entry name" value="Histidine kinase-like ATPase, C-terminal domain"/>
    <property type="match status" value="1"/>
</dbReference>
<dbReference type="SUPFAM" id="SSF55781">
    <property type="entry name" value="GAF domain-like"/>
    <property type="match status" value="1"/>
</dbReference>
<organism evidence="5 6">
    <name type="scientific">Aquimarina algicola</name>
    <dbReference type="NCBI Taxonomy" id="2589995"/>
    <lineage>
        <taxon>Bacteria</taxon>
        <taxon>Pseudomonadati</taxon>
        <taxon>Bacteroidota</taxon>
        <taxon>Flavobacteriia</taxon>
        <taxon>Flavobacteriales</taxon>
        <taxon>Flavobacteriaceae</taxon>
        <taxon>Aquimarina</taxon>
    </lineage>
</organism>
<keyword evidence="5" id="KW-0418">Kinase</keyword>
<dbReference type="CDD" id="cd00075">
    <property type="entry name" value="HATPase"/>
    <property type="match status" value="1"/>
</dbReference>
<dbReference type="InterPro" id="IPR005467">
    <property type="entry name" value="His_kinase_dom"/>
</dbReference>
<sequence>MKMTTSAVPINENFRLEALKSLEVLDTESQSEFDEITALAAYLCDTNIAVISLVDSDRQWFKAKHGINKTCQIPRENSLFSHAILDPDHTLIVEDVSKDKRFNKAPIFLEDTHVLFYAGVPLVDKNGFALGTLFIVDDKPRSLTEKQLESLKAFAKQVVILFELNKKNNDLEKIQKKLKKRNESLREFAKVISHDLKMPLANIITSTDLLKLLLNDKLDEDSKQYFEYIKASSFSMSSYISDVLQHYESENLINSQPENFDLNDLLKEVIEFLSIKSDCDISFPKGDTTIECNKSALKQVFVNLISNSIKYNDKEKLIISIDFNKDDMFYYFSIADNGMGIPNDKIETIFELFTTANTTDKDGNKGNGIGLSTVKKLVTSLGGCIKVSSKEKISTTFEFSIKKCKKQTNTSKSA</sequence>
<evidence type="ECO:0000313" key="6">
    <source>
        <dbReference type="Proteomes" id="UP000315540"/>
    </source>
</evidence>
<name>A0A504JIV2_9FLAO</name>
<keyword evidence="3" id="KW-0597">Phosphoprotein</keyword>
<dbReference type="CDD" id="cd00082">
    <property type="entry name" value="HisKA"/>
    <property type="match status" value="1"/>
</dbReference>
<evidence type="ECO:0000259" key="4">
    <source>
        <dbReference type="PROSITE" id="PS50109"/>
    </source>
</evidence>
<dbReference type="Pfam" id="PF02518">
    <property type="entry name" value="HATPase_c"/>
    <property type="match status" value="1"/>
</dbReference>
<evidence type="ECO:0000256" key="1">
    <source>
        <dbReference type="ARBA" id="ARBA00000085"/>
    </source>
</evidence>
<evidence type="ECO:0000256" key="2">
    <source>
        <dbReference type="ARBA" id="ARBA00012438"/>
    </source>
</evidence>
<keyword evidence="6" id="KW-1185">Reference proteome</keyword>
<dbReference type="EC" id="2.7.13.3" evidence="2"/>
<dbReference type="PRINTS" id="PR00344">
    <property type="entry name" value="BCTRLSENSOR"/>
</dbReference>
<dbReference type="InterPro" id="IPR036890">
    <property type="entry name" value="HATPase_C_sf"/>
</dbReference>
<dbReference type="SUPFAM" id="SSF47384">
    <property type="entry name" value="Homodimeric domain of signal transducing histidine kinase"/>
    <property type="match status" value="1"/>
</dbReference>
<dbReference type="InterPro" id="IPR004358">
    <property type="entry name" value="Sig_transdc_His_kin-like_C"/>
</dbReference>
<dbReference type="PANTHER" id="PTHR43102:SF2">
    <property type="entry name" value="GAF DOMAIN-CONTAINING PROTEIN"/>
    <property type="match status" value="1"/>
</dbReference>
<dbReference type="PROSITE" id="PS50109">
    <property type="entry name" value="HIS_KIN"/>
    <property type="match status" value="1"/>
</dbReference>
<reference evidence="5 6" key="1">
    <citation type="submission" date="2019-06" db="EMBL/GenBank/DDBJ databases">
        <authorList>
            <person name="Meng X."/>
        </authorList>
    </citation>
    <scope>NUCLEOTIDE SEQUENCE [LARGE SCALE GENOMIC DNA]</scope>
    <source>
        <strain evidence="5 6">M625</strain>
    </source>
</reference>
<dbReference type="InterPro" id="IPR003018">
    <property type="entry name" value="GAF"/>
</dbReference>
<protein>
    <recommendedName>
        <fullName evidence="2">histidine kinase</fullName>
        <ecNumber evidence="2">2.7.13.3</ecNumber>
    </recommendedName>
</protein>
<dbReference type="EMBL" id="VFWZ01000001">
    <property type="protein sequence ID" value="TPN88692.1"/>
    <property type="molecule type" value="Genomic_DNA"/>
</dbReference>
<feature type="domain" description="Histidine kinase" evidence="4">
    <location>
        <begin position="191"/>
        <end position="405"/>
    </location>
</feature>
<dbReference type="InterPro" id="IPR003661">
    <property type="entry name" value="HisK_dim/P_dom"/>
</dbReference>
<dbReference type="Pfam" id="PF01590">
    <property type="entry name" value="GAF"/>
    <property type="match status" value="1"/>
</dbReference>
<dbReference type="PANTHER" id="PTHR43102">
    <property type="entry name" value="SLR1143 PROTEIN"/>
    <property type="match status" value="1"/>
</dbReference>
<dbReference type="SMART" id="SM00387">
    <property type="entry name" value="HATPase_c"/>
    <property type="match status" value="1"/>
</dbReference>
<comment type="catalytic activity">
    <reaction evidence="1">
        <text>ATP + protein L-histidine = ADP + protein N-phospho-L-histidine.</text>
        <dbReference type="EC" id="2.7.13.3"/>
    </reaction>
</comment>
<dbReference type="Proteomes" id="UP000315540">
    <property type="component" value="Unassembled WGS sequence"/>
</dbReference>
<dbReference type="InterPro" id="IPR003594">
    <property type="entry name" value="HATPase_dom"/>
</dbReference>
<keyword evidence="5" id="KW-0808">Transferase</keyword>